<accession>A0A0A1TQM7</accession>
<dbReference type="STRING" id="1531966.A0A0A1TQM7"/>
<keyword evidence="2" id="KW-0539">Nucleus</keyword>
<keyword evidence="5" id="KW-1185">Reference proteome</keyword>
<evidence type="ECO:0000313" key="5">
    <source>
        <dbReference type="Proteomes" id="UP000039046"/>
    </source>
</evidence>
<dbReference type="EMBL" id="CDHN01000006">
    <property type="protein sequence ID" value="CEJ94170.1"/>
    <property type="molecule type" value="Genomic_DNA"/>
</dbReference>
<dbReference type="Proteomes" id="UP000039046">
    <property type="component" value="Unassembled WGS sequence"/>
</dbReference>
<organism evidence="4 5">
    <name type="scientific">[Torrubiella] hemipterigena</name>
    <dbReference type="NCBI Taxonomy" id="1531966"/>
    <lineage>
        <taxon>Eukaryota</taxon>
        <taxon>Fungi</taxon>
        <taxon>Dikarya</taxon>
        <taxon>Ascomycota</taxon>
        <taxon>Pezizomycotina</taxon>
        <taxon>Sordariomycetes</taxon>
        <taxon>Hypocreomycetidae</taxon>
        <taxon>Hypocreales</taxon>
        <taxon>Clavicipitaceae</taxon>
        <taxon>Clavicipitaceae incertae sedis</taxon>
        <taxon>'Torrubiella' clade</taxon>
    </lineage>
</organism>
<feature type="region of interest" description="Disordered" evidence="3">
    <location>
        <begin position="1"/>
        <end position="26"/>
    </location>
</feature>
<comment type="subcellular location">
    <subcellularLocation>
        <location evidence="1">Nucleus</location>
    </subcellularLocation>
</comment>
<dbReference type="GO" id="GO:0003700">
    <property type="term" value="F:DNA-binding transcription factor activity"/>
    <property type="evidence" value="ECO:0007669"/>
    <property type="project" value="TreeGrafter"/>
</dbReference>
<sequence length="495" mass="55691">MAEHSLSPGTSSGAYVDAGRRLRRSTRLKRQKIPCGRNHKTQLAFPTSVSTGRLICKSNRRTHAQESQQQCNPSTDTLTNTVRPSDVIRSDASNDNGDNVTLAVKGNEKPLDGATQIVLEELAQLELFINTFLQPNPTEPTVVHISPQHRSLLYYFQHELTLSLCTTTYGQQEFCAAVLPIAHSSQPTLAALLTLALSYRASTSKDLKDEEEATKLSLKAIHWLRESLNKPPDADTAVASLAASLLLSLANMFALKAPKNWHIYLDGALALREYLEKYPVTTESECLARWCHGYKLITFNSDSGDINAKRENYPMTFVNHICHLTGISVALSPVLELIREFYRKHKADPTLIHDISSPVYISYIRLVKFINVLLHRRTWTIISNPYLSAQANQDLWLLDEAYHHTALLQLHLCVHTAEKPLTRAIQASVRRIIECIGGMNFTTKPNYVAYTLNPLRQACKSAVTQHDKDMLIQIIEKGRRSVPLSNFTLIQRYLQ</sequence>
<dbReference type="GO" id="GO:0000976">
    <property type="term" value="F:transcription cis-regulatory region binding"/>
    <property type="evidence" value="ECO:0007669"/>
    <property type="project" value="TreeGrafter"/>
</dbReference>
<dbReference type="HOGENOM" id="CLU_551175_0_0_1"/>
<name>A0A0A1TQM7_9HYPO</name>
<dbReference type="InterPro" id="IPR021858">
    <property type="entry name" value="Fun_TF"/>
</dbReference>
<dbReference type="GO" id="GO:0045944">
    <property type="term" value="P:positive regulation of transcription by RNA polymerase II"/>
    <property type="evidence" value="ECO:0007669"/>
    <property type="project" value="TreeGrafter"/>
</dbReference>
<feature type="region of interest" description="Disordered" evidence="3">
    <location>
        <begin position="59"/>
        <end position="81"/>
    </location>
</feature>
<protein>
    <recommendedName>
        <fullName evidence="6">Transcription factor domain-containing protein</fullName>
    </recommendedName>
</protein>
<evidence type="ECO:0000256" key="2">
    <source>
        <dbReference type="ARBA" id="ARBA00023242"/>
    </source>
</evidence>
<dbReference type="Pfam" id="PF11951">
    <property type="entry name" value="Fungal_trans_2"/>
    <property type="match status" value="1"/>
</dbReference>
<dbReference type="PANTHER" id="PTHR37534:SF7">
    <property type="entry name" value="TRANSCRIPTIONAL ACTIVATOR PROTEIN UGA3"/>
    <property type="match status" value="1"/>
</dbReference>
<evidence type="ECO:0008006" key="6">
    <source>
        <dbReference type="Google" id="ProtNLM"/>
    </source>
</evidence>
<gene>
    <name evidence="4" type="ORF">VHEMI09719</name>
</gene>
<proteinExistence type="predicted"/>
<evidence type="ECO:0000256" key="1">
    <source>
        <dbReference type="ARBA" id="ARBA00004123"/>
    </source>
</evidence>
<dbReference type="AlphaFoldDB" id="A0A0A1TQM7"/>
<dbReference type="OrthoDB" id="288726at2759"/>
<dbReference type="GO" id="GO:0005634">
    <property type="term" value="C:nucleus"/>
    <property type="evidence" value="ECO:0007669"/>
    <property type="project" value="UniProtKB-SubCell"/>
</dbReference>
<evidence type="ECO:0000256" key="3">
    <source>
        <dbReference type="SAM" id="MobiDB-lite"/>
    </source>
</evidence>
<dbReference type="PANTHER" id="PTHR37534">
    <property type="entry name" value="TRANSCRIPTIONAL ACTIVATOR PROTEIN UGA3"/>
    <property type="match status" value="1"/>
</dbReference>
<feature type="compositionally biased region" description="Polar residues" evidence="3">
    <location>
        <begin position="65"/>
        <end position="81"/>
    </location>
</feature>
<reference evidence="4 5" key="1">
    <citation type="journal article" date="2015" name="Genome Announc.">
        <title>Draft Genome Sequence and Gene Annotation of the Entomopathogenic Fungus Verticillium hemipterigenum.</title>
        <authorList>
            <person name="Horn F."/>
            <person name="Habel A."/>
            <person name="Scharf D.H."/>
            <person name="Dworschak J."/>
            <person name="Brakhage A.A."/>
            <person name="Guthke R."/>
            <person name="Hertweck C."/>
            <person name="Linde J."/>
        </authorList>
    </citation>
    <scope>NUCLEOTIDE SEQUENCE [LARGE SCALE GENOMIC DNA]</scope>
</reference>
<evidence type="ECO:0000313" key="4">
    <source>
        <dbReference type="EMBL" id="CEJ94170.1"/>
    </source>
</evidence>